<dbReference type="RefSeq" id="XP_012335492.1">
    <property type="nucleotide sequence ID" value="XM_012480069.1"/>
</dbReference>
<evidence type="ECO:0000313" key="6">
    <source>
        <dbReference type="Proteomes" id="UP000054561"/>
    </source>
</evidence>
<evidence type="ECO:0000313" key="5">
    <source>
        <dbReference type="EMBL" id="KJP87840.1"/>
    </source>
</evidence>
<accession>A0A0D9QLA0</accession>
<dbReference type="SMART" id="SM00220">
    <property type="entry name" value="S_TKc"/>
    <property type="match status" value="1"/>
</dbReference>
<dbReference type="Gene3D" id="3.30.200.20">
    <property type="entry name" value="Phosphorylase Kinase, domain 1"/>
    <property type="match status" value="1"/>
</dbReference>
<dbReference type="PANTHER" id="PTHR24346:SF30">
    <property type="entry name" value="MATERNAL EMBRYONIC LEUCINE ZIPPER KINASE"/>
    <property type="match status" value="1"/>
</dbReference>
<evidence type="ECO:0000256" key="2">
    <source>
        <dbReference type="ARBA" id="ARBA00022840"/>
    </source>
</evidence>
<keyword evidence="1" id="KW-0547">Nucleotide-binding</keyword>
<keyword evidence="2" id="KW-0067">ATP-binding</keyword>
<dbReference type="GO" id="GO:0005524">
    <property type="term" value="F:ATP binding"/>
    <property type="evidence" value="ECO:0007669"/>
    <property type="project" value="UniProtKB-KW"/>
</dbReference>
<reference evidence="5 6" key="1">
    <citation type="submission" date="2014-03" db="EMBL/GenBank/DDBJ databases">
        <title>The Genome Sequence of Plasmodium fragile nilgiri.</title>
        <authorList>
            <consortium name="The Broad Institute Genomics Platform"/>
            <consortium name="The Broad Institute Genome Sequencing Center for Infectious Disease"/>
            <person name="Neafsey D."/>
            <person name="Duraisingh M."/>
            <person name="Young S.K."/>
            <person name="Zeng Q."/>
            <person name="Gargeya S."/>
            <person name="Abouelleil A."/>
            <person name="Alvarado L."/>
            <person name="Chapman S.B."/>
            <person name="Gainer-Dewar J."/>
            <person name="Goldberg J."/>
            <person name="Griggs A."/>
            <person name="Gujja S."/>
            <person name="Hansen M."/>
            <person name="Howarth C."/>
            <person name="Imamovic A."/>
            <person name="Larimer J."/>
            <person name="Pearson M."/>
            <person name="Poon T.W."/>
            <person name="Priest M."/>
            <person name="Roberts A."/>
            <person name="Saif S."/>
            <person name="Shea T."/>
            <person name="Sykes S."/>
            <person name="Wortman J."/>
            <person name="Nusbaum C."/>
            <person name="Birren B."/>
        </authorList>
    </citation>
    <scope>NUCLEOTIDE SEQUENCE [LARGE SCALE GENOMIC DNA]</scope>
    <source>
        <strain evidence="6">nilgiri</strain>
    </source>
</reference>
<dbReference type="Proteomes" id="UP000054561">
    <property type="component" value="Unassembled WGS sequence"/>
</dbReference>
<organism evidence="5 6">
    <name type="scientific">Plasmodium fragile</name>
    <dbReference type="NCBI Taxonomy" id="5857"/>
    <lineage>
        <taxon>Eukaryota</taxon>
        <taxon>Sar</taxon>
        <taxon>Alveolata</taxon>
        <taxon>Apicomplexa</taxon>
        <taxon>Aconoidasida</taxon>
        <taxon>Haemosporida</taxon>
        <taxon>Plasmodiidae</taxon>
        <taxon>Plasmodium</taxon>
        <taxon>Plasmodium (Plasmodium)</taxon>
    </lineage>
</organism>
<dbReference type="GO" id="GO:0004674">
    <property type="term" value="F:protein serine/threonine kinase activity"/>
    <property type="evidence" value="ECO:0007669"/>
    <property type="project" value="UniProtKB-KW"/>
</dbReference>
<evidence type="ECO:0000256" key="1">
    <source>
        <dbReference type="ARBA" id="ARBA00022741"/>
    </source>
</evidence>
<keyword evidence="6" id="KW-1185">Reference proteome</keyword>
<protein>
    <submittedName>
        <fullName evidence="5">Serine/threonine protein kinase</fullName>
    </submittedName>
</protein>
<dbReference type="InterPro" id="IPR000719">
    <property type="entry name" value="Prot_kinase_dom"/>
</dbReference>
<keyword evidence="5" id="KW-0723">Serine/threonine-protein kinase</keyword>
<dbReference type="Pfam" id="PF00069">
    <property type="entry name" value="Pkinase"/>
    <property type="match status" value="1"/>
</dbReference>
<proteinExistence type="predicted"/>
<keyword evidence="5" id="KW-0418">Kinase</keyword>
<dbReference type="GeneID" id="24267758"/>
<gene>
    <name evidence="5" type="ORF">AK88_02444</name>
</gene>
<feature type="region of interest" description="Disordered" evidence="3">
    <location>
        <begin position="1023"/>
        <end position="1048"/>
    </location>
</feature>
<dbReference type="GO" id="GO:0005737">
    <property type="term" value="C:cytoplasm"/>
    <property type="evidence" value="ECO:0007669"/>
    <property type="project" value="TreeGrafter"/>
</dbReference>
<keyword evidence="5" id="KW-0808">Transferase</keyword>
<dbReference type="PROSITE" id="PS50011">
    <property type="entry name" value="PROTEIN_KINASE_DOM"/>
    <property type="match status" value="1"/>
</dbReference>
<dbReference type="PANTHER" id="PTHR24346">
    <property type="entry name" value="MAP/MICROTUBULE AFFINITY-REGULATING KINASE"/>
    <property type="match status" value="1"/>
</dbReference>
<dbReference type="VEuPathDB" id="PlasmoDB:AK88_02444"/>
<dbReference type="OMA" id="LLEYMHA"/>
<dbReference type="SUPFAM" id="SSF56112">
    <property type="entry name" value="Protein kinase-like (PK-like)"/>
    <property type="match status" value="1"/>
</dbReference>
<feature type="domain" description="Protein kinase" evidence="4">
    <location>
        <begin position="1578"/>
        <end position="1832"/>
    </location>
</feature>
<feature type="region of interest" description="Disordered" evidence="3">
    <location>
        <begin position="271"/>
        <end position="292"/>
    </location>
</feature>
<evidence type="ECO:0000256" key="3">
    <source>
        <dbReference type="SAM" id="MobiDB-lite"/>
    </source>
</evidence>
<dbReference type="GO" id="GO:0035556">
    <property type="term" value="P:intracellular signal transduction"/>
    <property type="evidence" value="ECO:0007669"/>
    <property type="project" value="TreeGrafter"/>
</dbReference>
<dbReference type="OrthoDB" id="371216at2759"/>
<dbReference type="Gene3D" id="1.10.510.10">
    <property type="entry name" value="Transferase(Phosphotransferase) domain 1"/>
    <property type="match status" value="1"/>
</dbReference>
<name>A0A0D9QLA0_PLAFR</name>
<dbReference type="EMBL" id="KQ001668">
    <property type="protein sequence ID" value="KJP87840.1"/>
    <property type="molecule type" value="Genomic_DNA"/>
</dbReference>
<sequence>MYFCTRGDMPQQHVDNTYTNHFNVEREQVSGVNQIRPPHCADRFNRPFEDYTHSQRYLVGGNTSHFKRTNLPQHNSSYLNANNSRENNSPKMGQKNAKTNNEGIFHLNNDAYNGRYSNLTYNHASDMNPRNYNFNNIKIVEDDENYSSSINPASNISGGKMGSHPNGHVLDHRMFQLKKDDVNPDHARSHQDYARVNRDNWAPGPYHHHMFNNDMGFLTPNRVSNNLETQSPNINMNPGTLHPHQYKHNNQMLEDKYDQLKNKWEPPNSYPYGNTAPPIAPPISSPVGANQKNKADLYDNVGKTNSPPYGTQFNMNALYNNFKKNSSQWKDMNVRPFPNRDNINYEKYEGGGNYHENHIGNQLNPSMFGKHKPSGIDDIIKKYTGKDNQDDNFKFNWGHAKNQVTGGEVFKGANKYINDAHVRNYLPSEDRTGNHANASPNYTPQHNVLYGFSQNGGYLSKAANASNHANAANAANAANPSNGNNVGNVANGGSAPLLYPNCSSLCNKEKDEEEKKREKKINLLKNIIVTNPNPKYNFSFSDDLYESLPAHDNNYLNTSSLADLNHMTNGNHAHQGQNDILGEGLQNRVSAHNNAYEDFNTPEKLNETPGIMNRHHFKSDVVPVDEDFYGERFGGDRFGVDRFGGDRFGVEKYGVDKQPQDMRRNDENSRYQQHNAEREVAQNPFPRLEPNRNSIHALRDRDKNSIKLYDDNFKHRGGTPRGAFTNNTRLHTMTDLHHNQENKPPPLIDLVENRTSNYLGEKTFGRQIDQLDYLKKFENNTHHGSENVFRPSEGGGRNESDIRYRVATQHGGDAFSNINSMNIFKTHAKSGDNYEEGSLFNKNPINEATKQTNRYLQEDVTKPSNNLFNMENIFQSDKRNGLLNEINKSPFVRNEGPSHMHMLDRDRNAQLDGSTRQNKNLTYKDDKDFIRRPYCDKSARTLFEPYDDPTLRTRQYALSGNNRDVFREGDNMRNHTEHRREDEHVGAICINKNDNDNLFPKSNFQFLSEKKNYTNFGEANCPTGKVPIRDEPTKEPINNNSHYNPQRMLSKPTNLLHTNYHSTLKTNTMNDHPTSVTSNQHWIGGGLHNFTKQQNETSITTKYNHFTRTKSYMDLQNEQDENKMNENILKPINHPPWKYESTPNVMVPTSNVNFSTNFNQVGNDTEGANLMTLFNNDSKKNMQSGNRDCESGVFNAGGNWGGNHNNVGTTGAKAFLGILNEQQNRYSNLLNTMGRYTPRDALGRDGNNPLPNYTNKKPFNPSGAHNFSFAKQPLHKQLPPLPFKPLGKQPNAEGMGQTKLKALEAVGRPKLGEGVNNQLSSNNHVSSNHLGRFNHGHVPNQPHNTPSGNGNLLKNSIAPFREKNAYLGGLAELTPFERYGDGKDLLHRRSELFHHTNEPKECTLKSGNVKFNSYLSSYPDQIYFPNEKNAQDSVAHRSGMNRYSLGDAADGYMGGELLSGKLLGGNPFLNREKEDASNDKYAHEKYPNETYASRENLNLSLLPTEGDRPIRNFAYNKDRHISLSNNISMLLERISNNSDKKTCMNDFVMKNKSSDISNLCVNTVNYNDNLTIDTQQFVISDHHVCNFGLWKLYRCKLRHDKASFLVSIVDSFYLNRGDSNDTVANNILFHKRLRHMNILSYEGKTADKNKLYLLFEHVHGNVLKSQSAPLEENIIASYAYQIVDLLEYMHANFIFFHGLLSNIIILQKNTREELLQILHERKKNVNKYFDVYKHGIVKVFNFDFANMDATEKDYQFDFLCLAVLIYEMCTKYNTYYSSKFEDITERIYNTDFFFPHFVSFELKNFCYELCSKRRHCFSDLKNHAWFQKNLNF</sequence>
<dbReference type="InterPro" id="IPR011009">
    <property type="entry name" value="Kinase-like_dom_sf"/>
</dbReference>
<evidence type="ECO:0000259" key="4">
    <source>
        <dbReference type="PROSITE" id="PS50011"/>
    </source>
</evidence>